<dbReference type="InterPro" id="IPR014030">
    <property type="entry name" value="Ketoacyl_synth_N"/>
</dbReference>
<keyword evidence="3" id="KW-0808">Transferase</keyword>
<dbReference type="Pfam" id="PF21089">
    <property type="entry name" value="PKS_DH_N"/>
    <property type="match status" value="1"/>
</dbReference>
<dbReference type="Pfam" id="PF13602">
    <property type="entry name" value="ADH_zinc_N_2"/>
    <property type="match status" value="2"/>
</dbReference>
<dbReference type="PROSITE" id="PS52019">
    <property type="entry name" value="PKS_MFAS_DH"/>
    <property type="match status" value="2"/>
</dbReference>
<dbReference type="PANTHER" id="PTHR43775:SF37">
    <property type="entry name" value="SI:DKEY-61P9.11"/>
    <property type="match status" value="1"/>
</dbReference>
<evidence type="ECO:0000259" key="7">
    <source>
        <dbReference type="PROSITE" id="PS52004"/>
    </source>
</evidence>
<dbReference type="SMART" id="SM00829">
    <property type="entry name" value="PKS_ER"/>
    <property type="match status" value="2"/>
</dbReference>
<dbReference type="Gene3D" id="3.10.129.110">
    <property type="entry name" value="Polyketide synthase dehydratase"/>
    <property type="match status" value="2"/>
</dbReference>
<dbReference type="Pfam" id="PF00550">
    <property type="entry name" value="PP-binding"/>
    <property type="match status" value="2"/>
</dbReference>
<dbReference type="Gene3D" id="3.40.50.720">
    <property type="entry name" value="NAD(P)-binding Rossmann-like Domain"/>
    <property type="match status" value="4"/>
</dbReference>
<dbReference type="GO" id="GO:0006633">
    <property type="term" value="P:fatty acid biosynthetic process"/>
    <property type="evidence" value="ECO:0007669"/>
    <property type="project" value="TreeGrafter"/>
</dbReference>
<feature type="domain" description="Ketosynthase family 3 (KS3)" evidence="7">
    <location>
        <begin position="980"/>
        <end position="1405"/>
    </location>
</feature>
<dbReference type="SUPFAM" id="SSF53901">
    <property type="entry name" value="Thiolase-like"/>
    <property type="match status" value="2"/>
</dbReference>
<evidence type="ECO:0000256" key="2">
    <source>
        <dbReference type="ARBA" id="ARBA00022553"/>
    </source>
</evidence>
<feature type="region of interest" description="C-terminal hotdog fold" evidence="5">
    <location>
        <begin position="2945"/>
        <end position="3097"/>
    </location>
</feature>
<sequence>MHASRSGLRDESSSESSKDAKVPAGFSVYSIASDLSGQNIFGVAVRGKAASPDQSNTTLSSHYILDVDGSIASKLQDLQTKSIKPSMRTSPVVGKAMGNIYVMSWQSSMVKPQAVPATTLISKSHLFRVHLSNASICVEGGESHEHTYLNAVGAFLSIAQSVPLLKGSGKEMLLKTFGSVLESQMGMGCANVYKGCALSASLRGLLRSVRSEQRNVSWPCVDLGKGESDESLSTWWNENEGHEIVVRSQFVNVARLLNESYVPPSGLVQIVPRPRGALSNLVTDQVKLESPPLGILLVEVISVGLNFRDVLNVLGAYPGDPGPPGSDVSGIVVQVHLGGKSLQPQPLTVGSAVAGLASGCLGSHTYTHHQVVVPIPKAATFVEACTMITVFTTVDVAMCHAASLPSNAGQAVLVHSAAGGIGLAACQVVHALGGEMWATAGSSLKRHLLRSMGVQHVVSSRSTRYADLGQTAYNGQVEGMGLILNSLTSSGMVGASLSCLHLGGQLVEIGKRDIWSASGVHRERPDVVYSLLAVDFLPPARTHQALCRLAGGIAEGAVSGLRSTSHTLNGVQAALRWLAGAKHVGKVVVSQGLGTTSLLSMQESGCSFVTGGLGALGSLVGQWAAQHMTPDLRLAGRSGHYRLPVDMDKSKSALLSLQDPSSSAVFCAIRCDAGSQEECSSALSWPGLDMPLAQVMHAGGLLSDMLLGSQSMQSVRTVFAPKVDALHHLHARSWGHSVSSQLLFSSVASLLGSAGQSNYSAANAYLDTWSSAMESQGGCATSIQWGGWSGGGMALRDPSTTARLERVGMPALSGEDGLCLLASITKYSLFGLCKRFSTVTGVMFDWKKFLSRMTLKLNIFESWHMRSVTQSVTRQRQQTEVTARRIVDVGKVIEDVMLLVSPIIGDIGVDDPLFDAGLDSLTAIEFQNSLQQKYDISIPATIVFDFPSVGAISRYIHDAMFEEHNVPLGFDVDNEVNAPTNNLKIVHYGLKTGGPYRNEGAVCIDRVSRYFRNDMENLGWVPNETGSYFCALLRDVAHFDTGVFSINASEATVMDPQQRLILASTYPLIAHTSEETSVYVGLSNQDYIRIFSYSGRREVNPKLGTANSPSVAAGRISYMYGLTGPSLSVDTACSSSLVGTHLAMQSLFATECHAALSIGVNLTLAPDTGQIFKQAGMLALDGRCKTLDASADGYVRGEACGALCIKRFGKDEGVAFVELKGSAVNQDGRSSALTAPNGPAQQKVITSAVNNAALDLGNLEGFQLHGTGTPLGDPIEIGALDRVLSLRRKDISDSGRSENGTPALLMACKTSVGHTESAAGIASLIVTLSTIEQHVSHSILHLRSINVHLEKMMSANTNDAKASRPCYALPRQSTSRSSPLSQSGCPTGISSFAFQGTNAHVLMSLPIGCNNINCSLSFQSVAWESNRYWILPLTHPLMSAVEVRKNTGSDIIALSSKLQRPILEWICDYQVMGRIVCPGAAYMEMGGCVSEICNGTMGTQLKSLVLHASIPMPLTLAKPHETQNGLVEDCELSVLVDMEQGDIEIRSSNSLQGGSGLHLRACIGLKLDEHVHVSSSVGSAYDKSVSASPEIVRGQCSQSVDSTAMYASLYSVGLQYGPHFQVVSRLNVASNGKHVFGCLSGTSGTDESGMSVPPAVLDGCMHLGVGLRDDESSSESSKDAKVPAGFSVYSIASDLSGQNIFGVAVRGKAASPDQSNTTLSSHYILDVDGSIASKLQDLQTKSIKPSMRTSPVVGKAMGNIYVMSWQSSMVKPQAVPATTLISKSHLFRVHLSNASICVEGGESHEHTYLNAVGAFLSIAQSVPLLKGSGKEMLLKTFGSVLESQMGMGCANVYKGCALSASLRGLLRSVRSEQRNVSWPCVDLGKGESDESLSTWWNENEGHEIVVRSQFVNVARILQGAYVYPDQGFLSDFVMGTFGCSFVTGGLGALGSLVGQWAAQHMTPDLRLAGRSGHYRLPVDMDKSKSALLSLQDPSSSAVFCAIRCDAGSQEECSSALSWPGLDMPLAQVMHAGGLLSDMLLGSQSMQSVRTVFAPKVDALHHLHARSWGHSVSSQLLFSSVASLLGSAGQSNYSAANAYLDTWSSAMESQGGCATSIQWGGWSGGGMALRDPSTTARLERVGMPALSGEEGLSVLKSVLYENSSHRFGSPCVSNAVVSAVPFVWDKFLAGVGESKVFDNFRKATSVSIESSSSQVPVQRSGKVRFQKEAIISSVGALAASVVGREISAEEPLMEAGLDSLGTVEFNNALQQRFGIDLPATLIFDYPSISMIGNHLSDILAPEDAQGGDVLSSKPESAVPDARGLKDGITIAITSIGSHCSLGMDSLASTCGIDTVEPYSRGDCESSGWMAGSAGSYFGSFIPQVENFDAHAFKLSSSESLVMDPQQRFILQLYTEVQDGVGLSQEIGIFVGISAFDYSKLMYFVPVDPNPYTATANAASVAAGRASFFYGLTGPSLSVDTACSSSLVGTHLAMQSLFATECHAALSIGVNLTLAPDTGQVLKQAGMLALDGRCKTLDASADGYVRGEACGALCIKRFGKDEGVAFVELKGSAVNQDGRSSALTAPNGPAQQKVITSAVNNAALDLGNLEGFQLHGTGTPLGDPIEIGALDRVLSLRRKDISDSGRSENGTPALLMACKTSVGHTESAAGIASLIVTLSTIEQHVSHSILHLRSINVHLEKMMSANTNDAKASRPCYALPRQSTSRSSPLSQSGCPTGISSFAFQGTNAHVLMSLPIGCNNINCSLSFQSVAWESNRYWILPLTHPLMSAVEVRKNTGSDIIALSSKLQRPILEWICDHQVMGRIVCPGAAYMEMGGCVSEICNGTMGTQLKSLVLHASIPMPLTLAKPHETQNGLVEDCELSVLVDMEQGDIEIRSSNSLQGGSGLHLRACIGLKLDEHVHVSSSVGSAYDKSVSASPEIVRGQCSQSVDSTAMYASLYSVGLQYGPHFQVVSRLNVASNGKHVFGCLSGTSGTDESGMSVPPAVLDGCMHLGVGLRDDESSSESSKDAKVPAGFSVYSIASDLSGQNIFGVAVRGKAASPDQSNTTLSSHYILDVDGSIASKLQDLQTKSIKPSMRTSPVVGKAMGNIYVMSWQSSMVKPQAVPATTLISKSHLFRVHLSNASICVEGGESHEHTYLNAVGAFLSIAQSVPLLKGSGKEMLLKTFGSVLESQMGMGCANVYKGCALSASLRGLLRSVRSEQRNVSWPCVDLGKGESDESLSTWWNENEGHEIVVRSQFVNVARLLNESYVPPSGLVQIVPRPRGALSNLVTDQVKLESPPLGILLVEVISVGLNFRDVLNVLGAYPGDPGPPGSDVSGIVVQVHLGGKSLQPQPLTVGSAVAGLASGCLGSHTYTHHQVVVPIPKAATFVEACTMITVFTTVDVAMCHAASLPSNAGQAVLVHSAAGGIGLAACQVVHALGGEMWATAGSSLKRHLLRSMGVQHVVSSRSTRYADLGQTAYNGQVEGMGLILNSLTSSGMVGASLSCLHLGGQLVEIGKRDIWSASGVHRERPDVVYSLLAVDFLPPARTHQALCRLAGGIAEGAVSGLRSTSHTLNGIQAALRWLAGAKHVGKVVVSQGLGTTSLLSMQESGCSFVTGGLGALGSLVGQWAAQHMTPDLRLAGRSGHYRLPVDMDKSKSALLSLQDPSSSAVFCAIRCDAGSQEECSSALSWPGLDMPFGSSDACWRLAV</sequence>
<dbReference type="InterPro" id="IPR020807">
    <property type="entry name" value="PKS_DH"/>
</dbReference>
<dbReference type="Gene3D" id="3.40.47.10">
    <property type="match status" value="2"/>
</dbReference>
<reference evidence="9 10" key="1">
    <citation type="submission" date="2018-07" db="EMBL/GenBank/DDBJ databases">
        <title>The complete nuclear genome of the prasinophyte Chloropicon primus (CCMP1205).</title>
        <authorList>
            <person name="Pombert J.-F."/>
            <person name="Otis C."/>
            <person name="Turmel M."/>
            <person name="Lemieux C."/>
        </authorList>
    </citation>
    <scope>NUCLEOTIDE SEQUENCE [LARGE SCALE GENOMIC DNA]</scope>
    <source>
        <strain evidence="9 10">CCMP1205</strain>
    </source>
</reference>
<dbReference type="SUPFAM" id="SSF50129">
    <property type="entry name" value="GroES-like"/>
    <property type="match status" value="2"/>
</dbReference>
<dbReference type="InterPro" id="IPR049551">
    <property type="entry name" value="PKS_DH_C"/>
</dbReference>
<dbReference type="CDD" id="cd05274">
    <property type="entry name" value="KR_FAS_SDR_x"/>
    <property type="match status" value="2"/>
</dbReference>
<dbReference type="Pfam" id="PF08659">
    <property type="entry name" value="KR"/>
    <property type="match status" value="2"/>
</dbReference>
<feature type="domain" description="Carrier" evidence="6">
    <location>
        <begin position="2224"/>
        <end position="2298"/>
    </location>
</feature>
<dbReference type="InterPro" id="IPR049900">
    <property type="entry name" value="PKS_mFAS_DH"/>
</dbReference>
<dbReference type="GO" id="GO:0031177">
    <property type="term" value="F:phosphopantetheine binding"/>
    <property type="evidence" value="ECO:0007669"/>
    <property type="project" value="InterPro"/>
</dbReference>
<dbReference type="InterPro" id="IPR049552">
    <property type="entry name" value="PKS_DH_N"/>
</dbReference>
<dbReference type="SUPFAM" id="SSF51735">
    <property type="entry name" value="NAD(P)-binding Rossmann-fold domains"/>
    <property type="match status" value="4"/>
</dbReference>
<dbReference type="InterPro" id="IPR016039">
    <property type="entry name" value="Thiolase-like"/>
</dbReference>
<feature type="domain" description="Ketosynthase family 3 (KS3)" evidence="7">
    <location>
        <begin position="2319"/>
        <end position="2753"/>
    </location>
</feature>
<feature type="active site" description="Proton donor; for dehydratase activity" evidence="5">
    <location>
        <position position="3006"/>
    </location>
</feature>
<dbReference type="InterPro" id="IPR011032">
    <property type="entry name" value="GroES-like_sf"/>
</dbReference>
<dbReference type="GO" id="GO:0016491">
    <property type="term" value="F:oxidoreductase activity"/>
    <property type="evidence" value="ECO:0007669"/>
    <property type="project" value="InterPro"/>
</dbReference>
<dbReference type="InterPro" id="IPR042104">
    <property type="entry name" value="PKS_dehydratase_sf"/>
</dbReference>
<dbReference type="InterPro" id="IPR050091">
    <property type="entry name" value="PKS_NRPS_Biosynth_Enz"/>
</dbReference>
<dbReference type="InterPro" id="IPR036736">
    <property type="entry name" value="ACP-like_sf"/>
</dbReference>
<evidence type="ECO:0000256" key="1">
    <source>
        <dbReference type="ARBA" id="ARBA00022450"/>
    </source>
</evidence>
<dbReference type="SMART" id="SM00825">
    <property type="entry name" value="PKS_KS"/>
    <property type="match status" value="2"/>
</dbReference>
<dbReference type="InterPro" id="IPR057326">
    <property type="entry name" value="KR_dom"/>
</dbReference>
<dbReference type="PROSITE" id="PS52004">
    <property type="entry name" value="KS3_2"/>
    <property type="match status" value="2"/>
</dbReference>
<dbReference type="Pfam" id="PF02801">
    <property type="entry name" value="Ketoacyl-synt_C"/>
    <property type="match status" value="2"/>
</dbReference>
<organism evidence="9 10">
    <name type="scientific">Chloropicon primus</name>
    <dbReference type="NCBI Taxonomy" id="1764295"/>
    <lineage>
        <taxon>Eukaryota</taxon>
        <taxon>Viridiplantae</taxon>
        <taxon>Chlorophyta</taxon>
        <taxon>Chloropicophyceae</taxon>
        <taxon>Chloropicales</taxon>
        <taxon>Chloropicaceae</taxon>
        <taxon>Chloropicon</taxon>
    </lineage>
</organism>
<feature type="domain" description="PKS/mFAS DH" evidence="8">
    <location>
        <begin position="2783"/>
        <end position="3097"/>
    </location>
</feature>
<evidence type="ECO:0000259" key="6">
    <source>
        <dbReference type="PROSITE" id="PS50075"/>
    </source>
</evidence>
<gene>
    <name evidence="9" type="ORF">A3770_08p53300</name>
</gene>
<evidence type="ECO:0000313" key="10">
    <source>
        <dbReference type="Proteomes" id="UP000316726"/>
    </source>
</evidence>
<dbReference type="InterPro" id="IPR020841">
    <property type="entry name" value="PKS_Beta-ketoAc_synthase_dom"/>
</dbReference>
<keyword evidence="4" id="KW-0511">Multifunctional enzyme</keyword>
<feature type="region of interest" description="C-terminal hotdog fold" evidence="5">
    <location>
        <begin position="1597"/>
        <end position="1749"/>
    </location>
</feature>
<dbReference type="Pfam" id="PF14765">
    <property type="entry name" value="PS-DH"/>
    <property type="match status" value="2"/>
</dbReference>
<proteinExistence type="predicted"/>
<keyword evidence="1" id="KW-0596">Phosphopantetheine</keyword>
<dbReference type="Gene3D" id="1.10.1200.10">
    <property type="entry name" value="ACP-like"/>
    <property type="match status" value="2"/>
</dbReference>
<evidence type="ECO:0000256" key="5">
    <source>
        <dbReference type="PROSITE-ProRule" id="PRU01363"/>
    </source>
</evidence>
<feature type="active site" description="Proton acceptor; for dehydratase activity" evidence="5">
    <location>
        <position position="2817"/>
    </location>
</feature>
<dbReference type="InterPro" id="IPR013968">
    <property type="entry name" value="PKS_KR"/>
</dbReference>
<dbReference type="EMBL" id="CP031041">
    <property type="protein sequence ID" value="QDZ22812.1"/>
    <property type="molecule type" value="Genomic_DNA"/>
</dbReference>
<accession>A0A5B8MTR0</accession>
<evidence type="ECO:0000313" key="9">
    <source>
        <dbReference type="EMBL" id="QDZ22812.1"/>
    </source>
</evidence>
<dbReference type="OrthoDB" id="568323at2759"/>
<name>A0A5B8MTR0_9CHLO</name>
<dbReference type="InterPro" id="IPR009081">
    <property type="entry name" value="PP-bd_ACP"/>
</dbReference>
<dbReference type="PANTHER" id="PTHR43775">
    <property type="entry name" value="FATTY ACID SYNTHASE"/>
    <property type="match status" value="1"/>
</dbReference>
<dbReference type="CDD" id="cd00833">
    <property type="entry name" value="PKS"/>
    <property type="match status" value="2"/>
</dbReference>
<feature type="region of interest" description="N-terminal hotdog fold" evidence="5">
    <location>
        <begin position="2783"/>
        <end position="2918"/>
    </location>
</feature>
<dbReference type="Gene3D" id="3.90.180.10">
    <property type="entry name" value="Medium-chain alcohol dehydrogenases, catalytic domain"/>
    <property type="match status" value="2"/>
</dbReference>
<protein>
    <submittedName>
        <fullName evidence="9">Polyketide synthase</fullName>
    </submittedName>
</protein>
<dbReference type="Pfam" id="PF00109">
    <property type="entry name" value="ketoacyl-synt"/>
    <property type="match status" value="2"/>
</dbReference>
<evidence type="ECO:0000256" key="3">
    <source>
        <dbReference type="ARBA" id="ARBA00022679"/>
    </source>
</evidence>
<dbReference type="SMART" id="SM00823">
    <property type="entry name" value="PKS_PP"/>
    <property type="match status" value="2"/>
</dbReference>
<dbReference type="CDD" id="cd05195">
    <property type="entry name" value="enoyl_red"/>
    <property type="match status" value="2"/>
</dbReference>
<dbReference type="STRING" id="1764295.A0A5B8MTR0"/>
<dbReference type="SMART" id="SM00822">
    <property type="entry name" value="PKS_KR"/>
    <property type="match status" value="2"/>
</dbReference>
<dbReference type="InterPro" id="IPR014031">
    <property type="entry name" value="Ketoacyl_synth_C"/>
</dbReference>
<dbReference type="SUPFAM" id="SSF47336">
    <property type="entry name" value="ACP-like"/>
    <property type="match status" value="2"/>
</dbReference>
<feature type="region of interest" description="N-terminal hotdog fold" evidence="5">
    <location>
        <begin position="1435"/>
        <end position="1570"/>
    </location>
</feature>
<keyword evidence="10" id="KW-1185">Reference proteome</keyword>
<evidence type="ECO:0000259" key="8">
    <source>
        <dbReference type="PROSITE" id="PS52019"/>
    </source>
</evidence>
<dbReference type="InterPro" id="IPR020806">
    <property type="entry name" value="PKS_PP-bd"/>
</dbReference>
<comment type="caution">
    <text evidence="5">Lacks conserved residue(s) required for the propagation of feature annotation.</text>
</comment>
<keyword evidence="2" id="KW-0597">Phosphoprotein</keyword>
<feature type="domain" description="Carrier" evidence="6">
    <location>
        <begin position="880"/>
        <end position="960"/>
    </location>
</feature>
<dbReference type="Proteomes" id="UP000316726">
    <property type="component" value="Chromosome 8"/>
</dbReference>
<feature type="domain" description="PKS/mFAS DH" evidence="8">
    <location>
        <begin position="1435"/>
        <end position="1749"/>
    </location>
</feature>
<dbReference type="SMART" id="SM01294">
    <property type="entry name" value="PKS_PP_betabranch"/>
    <property type="match status" value="2"/>
</dbReference>
<dbReference type="InterPro" id="IPR036291">
    <property type="entry name" value="NAD(P)-bd_dom_sf"/>
</dbReference>
<dbReference type="GO" id="GO:0004312">
    <property type="term" value="F:fatty acid synthase activity"/>
    <property type="evidence" value="ECO:0007669"/>
    <property type="project" value="TreeGrafter"/>
</dbReference>
<dbReference type="GO" id="GO:0044550">
    <property type="term" value="P:secondary metabolite biosynthetic process"/>
    <property type="evidence" value="ECO:0007669"/>
    <property type="project" value="UniProtKB-ARBA"/>
</dbReference>
<dbReference type="InterPro" id="IPR020843">
    <property type="entry name" value="ER"/>
</dbReference>
<evidence type="ECO:0000256" key="4">
    <source>
        <dbReference type="ARBA" id="ARBA00023268"/>
    </source>
</evidence>
<dbReference type="PROSITE" id="PS50075">
    <property type="entry name" value="CARRIER"/>
    <property type="match status" value="2"/>
</dbReference>
<dbReference type="SMART" id="SM00826">
    <property type="entry name" value="PKS_DH"/>
    <property type="match status" value="1"/>
</dbReference>